<keyword evidence="3" id="KW-1185">Reference proteome</keyword>
<accession>A0ABV6H8B5</accession>
<comment type="caution">
    <text evidence="2">The sequence shown here is derived from an EMBL/GenBank/DDBJ whole genome shotgun (WGS) entry which is preliminary data.</text>
</comment>
<name>A0ABV6H8B5_9ACTN</name>
<dbReference type="RefSeq" id="WP_382363546.1">
    <property type="nucleotide sequence ID" value="NZ_JBHLWV010000020.1"/>
</dbReference>
<evidence type="ECO:0000256" key="1">
    <source>
        <dbReference type="SAM" id="MobiDB-lite"/>
    </source>
</evidence>
<dbReference type="Gene3D" id="3.30.2310.20">
    <property type="entry name" value="RelE-like"/>
    <property type="match status" value="1"/>
</dbReference>
<reference evidence="2 3" key="1">
    <citation type="submission" date="2024-09" db="EMBL/GenBank/DDBJ databases">
        <authorList>
            <person name="Sun Q."/>
            <person name="Mori K."/>
        </authorList>
    </citation>
    <scope>NUCLEOTIDE SEQUENCE [LARGE SCALE GENOMIC DNA]</scope>
    <source>
        <strain evidence="2 3">CCM 7957</strain>
    </source>
</reference>
<dbReference type="Proteomes" id="UP001589783">
    <property type="component" value="Unassembled WGS sequence"/>
</dbReference>
<dbReference type="EMBL" id="JBHLWV010000020">
    <property type="protein sequence ID" value="MFC0315124.1"/>
    <property type="molecule type" value="Genomic_DNA"/>
</dbReference>
<dbReference type="InterPro" id="IPR035093">
    <property type="entry name" value="RelE/ParE_toxin_dom_sf"/>
</dbReference>
<feature type="region of interest" description="Disordered" evidence="1">
    <location>
        <begin position="58"/>
        <end position="78"/>
    </location>
</feature>
<proteinExistence type="predicted"/>
<gene>
    <name evidence="2" type="ORF">ACFFJD_09715</name>
</gene>
<evidence type="ECO:0000313" key="2">
    <source>
        <dbReference type="EMBL" id="MFC0315124.1"/>
    </source>
</evidence>
<feature type="region of interest" description="Disordered" evidence="1">
    <location>
        <begin position="117"/>
        <end position="145"/>
    </location>
</feature>
<protein>
    <submittedName>
        <fullName evidence="2">Type II toxin-antitoxin system RelE/ParE family toxin</fullName>
    </submittedName>
</protein>
<sequence>MTLFLEFSPEAEVDLDDILEWSATNFGEAVRNSYEELINTAIEALLSWLFVSQSGPRHARDHPAQLRPGTGLDTAPSATEPTCLSTCGAVGNITADRGTTTRTLRVAGRVAHRMGGPWLSAMTGGSKSPSRLSRTRRKASTFFAT</sequence>
<feature type="compositionally biased region" description="Polar residues" evidence="1">
    <location>
        <begin position="123"/>
        <end position="132"/>
    </location>
</feature>
<evidence type="ECO:0000313" key="3">
    <source>
        <dbReference type="Proteomes" id="UP001589783"/>
    </source>
</evidence>
<organism evidence="2 3">
    <name type="scientific">Gordonia phosphorivorans</name>
    <dbReference type="NCBI Taxonomy" id="1056982"/>
    <lineage>
        <taxon>Bacteria</taxon>
        <taxon>Bacillati</taxon>
        <taxon>Actinomycetota</taxon>
        <taxon>Actinomycetes</taxon>
        <taxon>Mycobacteriales</taxon>
        <taxon>Gordoniaceae</taxon>
        <taxon>Gordonia</taxon>
    </lineage>
</organism>